<comment type="caution">
    <text evidence="4">The sequence shown here is derived from an EMBL/GenBank/DDBJ whole genome shotgun (WGS) entry which is preliminary data.</text>
</comment>
<dbReference type="PANTHER" id="PTHR47197">
    <property type="entry name" value="PROTEIN NIRF"/>
    <property type="match status" value="1"/>
</dbReference>
<dbReference type="InterPro" id="IPR051200">
    <property type="entry name" value="Host-pathogen_enzymatic-act"/>
</dbReference>
<name>A0ABR8Z7L0_9FLAO</name>
<accession>A0ABR8Z7L0</accession>
<dbReference type="Gene3D" id="2.130.10.10">
    <property type="entry name" value="YVTN repeat-like/Quinoprotein amine dehydrogenase"/>
    <property type="match status" value="1"/>
</dbReference>
<feature type="chain" id="PRO_5046856851" evidence="2">
    <location>
        <begin position="29"/>
        <end position="429"/>
    </location>
</feature>
<gene>
    <name evidence="4" type="ORF">IC610_00420</name>
</gene>
<dbReference type="SUPFAM" id="SSF50998">
    <property type="entry name" value="Quinoprotein alcohol dehydrogenase-like"/>
    <property type="match status" value="1"/>
</dbReference>
<dbReference type="InterPro" id="IPR011047">
    <property type="entry name" value="Quinoprotein_ADH-like_sf"/>
</dbReference>
<proteinExistence type="predicted"/>
<dbReference type="PANTHER" id="PTHR47197:SF3">
    <property type="entry name" value="DIHYDRO-HEME D1 DEHYDROGENASE"/>
    <property type="match status" value="1"/>
</dbReference>
<evidence type="ECO:0000313" key="4">
    <source>
        <dbReference type="EMBL" id="MBD8080878.1"/>
    </source>
</evidence>
<dbReference type="Pfam" id="PF16819">
    <property type="entry name" value="DUF5074"/>
    <property type="match status" value="1"/>
</dbReference>
<keyword evidence="1 2" id="KW-0732">Signal</keyword>
<evidence type="ECO:0000256" key="2">
    <source>
        <dbReference type="SAM" id="SignalP"/>
    </source>
</evidence>
<dbReference type="InterPro" id="IPR031815">
    <property type="entry name" value="DUF5074"/>
</dbReference>
<feature type="signal peptide" evidence="2">
    <location>
        <begin position="1"/>
        <end position="28"/>
    </location>
</feature>
<dbReference type="NCBIfam" id="TIGR04183">
    <property type="entry name" value="Por_Secre_tail"/>
    <property type="match status" value="1"/>
</dbReference>
<evidence type="ECO:0000259" key="3">
    <source>
        <dbReference type="Pfam" id="PF18962"/>
    </source>
</evidence>
<dbReference type="RefSeq" id="WP_191734715.1">
    <property type="nucleotide sequence ID" value="NZ_JACYFS010000001.1"/>
</dbReference>
<sequence>MKQFYSKFLRLSFTVAGFALMSAQYSNGYIVANEGNFGSPTAEISYIDANNNLTNNVYSLANNGEALGDILQWLYFNGDKSYMVLNNSNKIVIANRASFVKSAVINTNLDLPRSTTIANGKIFTTNVGDFGSASQFVSVHDATTLAYITSIPLSQDPEEIITVNGKVYVNKSSYRAGNSIDVINPATNAITKTITLSSGLQSMTVIGNDIFALCTGSTGSTVYKINTTTDTVAASVSNSSVVPPSAYDALKFSSDGNNLYIAGATSVYSLNADLAAFSSTPIFTTTPSTTYGDYYGFAAIDGKIFQGNANSFGPSSTVNVYNLTGTLLNTFTTTIGANNFYKNVFVPGSLSTVETKVNNIVSIYPNPVSEVLYVKNADDANFKIVDLSGRIVKSGVYQNGITVSGLNKGNYIIQISGKNIQTTEKFIIK</sequence>
<dbReference type="InterPro" id="IPR015943">
    <property type="entry name" value="WD40/YVTN_repeat-like_dom_sf"/>
</dbReference>
<keyword evidence="5" id="KW-1185">Reference proteome</keyword>
<dbReference type="EMBL" id="JACYFS010000001">
    <property type="protein sequence ID" value="MBD8080878.1"/>
    <property type="molecule type" value="Genomic_DNA"/>
</dbReference>
<dbReference type="Pfam" id="PF18962">
    <property type="entry name" value="Por_Secre_tail"/>
    <property type="match status" value="1"/>
</dbReference>
<organism evidence="4 5">
    <name type="scientific">Chryseobacterium caseinilyticum</name>
    <dbReference type="NCBI Taxonomy" id="2771428"/>
    <lineage>
        <taxon>Bacteria</taxon>
        <taxon>Pseudomonadati</taxon>
        <taxon>Bacteroidota</taxon>
        <taxon>Flavobacteriia</taxon>
        <taxon>Flavobacteriales</taxon>
        <taxon>Weeksellaceae</taxon>
        <taxon>Chryseobacterium group</taxon>
        <taxon>Chryseobacterium</taxon>
    </lineage>
</organism>
<reference evidence="4 5" key="1">
    <citation type="submission" date="2020-09" db="EMBL/GenBank/DDBJ databases">
        <title>Genome seq and assembly of Chryseobacterium sp.</title>
        <authorList>
            <person name="Chhetri G."/>
        </authorList>
    </citation>
    <scope>NUCLEOTIDE SEQUENCE [LARGE SCALE GENOMIC DNA]</scope>
    <source>
        <strain evidence="4 5">GCR10</strain>
    </source>
</reference>
<dbReference type="InterPro" id="IPR026444">
    <property type="entry name" value="Secre_tail"/>
</dbReference>
<feature type="domain" description="Secretion system C-terminal sorting" evidence="3">
    <location>
        <begin position="363"/>
        <end position="428"/>
    </location>
</feature>
<protein>
    <submittedName>
        <fullName evidence="4">T9SS type A sorting domain-containing protein</fullName>
    </submittedName>
</protein>
<evidence type="ECO:0000256" key="1">
    <source>
        <dbReference type="ARBA" id="ARBA00022729"/>
    </source>
</evidence>
<dbReference type="Proteomes" id="UP000637299">
    <property type="component" value="Unassembled WGS sequence"/>
</dbReference>
<evidence type="ECO:0000313" key="5">
    <source>
        <dbReference type="Proteomes" id="UP000637299"/>
    </source>
</evidence>